<keyword evidence="6" id="KW-1185">Reference proteome</keyword>
<sequence length="530" mass="57925">MRKQALGAVLALLLSPLSHAATTPPASASSRISNVLVYPGGATIERIARVSAGSRQLQLNCLPARFDLDSLQVQADAGIAVGEISVQTLDRARSPECNNSPLDARIRELEDQLAALKAEDESQELVLGFLKSVGSDNKLPAAAITATADTLRRSSLDALQRRLQLAKRRDELQLQLGPLSAEREAQRAANPQLRSLVLNLAASRDGELRISYRSSQAGWSPVYRAYLDTARTSLRLERHAQVAQSSGEDWRGVRLRLSTVQPRQASSLNPPQPWVLDLLPPPVQNAAYEMAAPAPAMAMAPPPAPMAKRYAAPELPSFDVSELQGAYAAEYEVPGEVQVASDGQRVGFLLGSAALNTRLVTRVQPQQEAQAYLLADSERPKGSWPDGALQLFRDGAFIGQSRLTLGSDERLALFFGRDELVRVQIEPEQRNAGSTGFIASRSERRISHGYLVENLHSTAITLQLLEAAPAPRHEDIRVQTQFKPAVSEQDWHKLPGMVLWRQDLTPGQSQRFSAEYLISYPKDARIGGLR</sequence>
<feature type="domain" description="DUF4139" evidence="3">
    <location>
        <begin position="208"/>
        <end position="522"/>
    </location>
</feature>
<dbReference type="Pfam" id="PF13600">
    <property type="entry name" value="DUF4140"/>
    <property type="match status" value="1"/>
</dbReference>
<feature type="coiled-coil region" evidence="1">
    <location>
        <begin position="99"/>
        <end position="126"/>
    </location>
</feature>
<comment type="caution">
    <text evidence="5">The sequence shown here is derived from an EMBL/GenBank/DDBJ whole genome shotgun (WGS) entry which is preliminary data.</text>
</comment>
<gene>
    <name evidence="5" type="ORF">RQP53_09775</name>
</gene>
<dbReference type="PANTHER" id="PTHR31005:SF8">
    <property type="entry name" value="DUF4139 DOMAIN-CONTAINING PROTEIN"/>
    <property type="match status" value="1"/>
</dbReference>
<dbReference type="Pfam" id="PF13598">
    <property type="entry name" value="DUF4139"/>
    <property type="match status" value="1"/>
</dbReference>
<evidence type="ECO:0000256" key="2">
    <source>
        <dbReference type="SAM" id="SignalP"/>
    </source>
</evidence>
<dbReference type="InterPro" id="IPR011935">
    <property type="entry name" value="CHP02231"/>
</dbReference>
<proteinExistence type="predicted"/>
<evidence type="ECO:0000256" key="1">
    <source>
        <dbReference type="SAM" id="Coils"/>
    </source>
</evidence>
<dbReference type="InterPro" id="IPR025554">
    <property type="entry name" value="DUF4140"/>
</dbReference>
<keyword evidence="2" id="KW-0732">Signal</keyword>
<dbReference type="PANTHER" id="PTHR31005">
    <property type="entry name" value="DUF4139 DOMAIN-CONTAINING PROTEIN"/>
    <property type="match status" value="1"/>
</dbReference>
<dbReference type="InterPro" id="IPR037291">
    <property type="entry name" value="DUF4139"/>
</dbReference>
<dbReference type="Proteomes" id="UP001246372">
    <property type="component" value="Unassembled WGS sequence"/>
</dbReference>
<dbReference type="EMBL" id="JAVXZY010000003">
    <property type="protein sequence ID" value="MDT8999555.1"/>
    <property type="molecule type" value="Genomic_DNA"/>
</dbReference>
<feature type="signal peptide" evidence="2">
    <location>
        <begin position="1"/>
        <end position="20"/>
    </location>
</feature>
<reference evidence="5" key="1">
    <citation type="submission" date="2023-09" db="EMBL/GenBank/DDBJ databases">
        <title>Paucibacter sp. APW11 Genome sequencing and assembly.</title>
        <authorList>
            <person name="Kim I."/>
        </authorList>
    </citation>
    <scope>NUCLEOTIDE SEQUENCE</scope>
    <source>
        <strain evidence="5">APW11</strain>
    </source>
</reference>
<dbReference type="NCBIfam" id="TIGR02231">
    <property type="entry name" value="mucoidy inhibitor MuiA family protein"/>
    <property type="match status" value="1"/>
</dbReference>
<accession>A0ABU3PBE1</accession>
<evidence type="ECO:0000313" key="6">
    <source>
        <dbReference type="Proteomes" id="UP001246372"/>
    </source>
</evidence>
<organism evidence="5 6">
    <name type="scientific">Roseateles aquae</name>
    <dbReference type="NCBI Taxonomy" id="3077235"/>
    <lineage>
        <taxon>Bacteria</taxon>
        <taxon>Pseudomonadati</taxon>
        <taxon>Pseudomonadota</taxon>
        <taxon>Betaproteobacteria</taxon>
        <taxon>Burkholderiales</taxon>
        <taxon>Sphaerotilaceae</taxon>
        <taxon>Roseateles</taxon>
    </lineage>
</organism>
<evidence type="ECO:0000259" key="3">
    <source>
        <dbReference type="Pfam" id="PF13598"/>
    </source>
</evidence>
<feature type="chain" id="PRO_5046315162" evidence="2">
    <location>
        <begin position="21"/>
        <end position="530"/>
    </location>
</feature>
<dbReference type="RefSeq" id="WP_315650115.1">
    <property type="nucleotide sequence ID" value="NZ_JAVXZY010000003.1"/>
</dbReference>
<protein>
    <submittedName>
        <fullName evidence="5">DUF4139 domain-containing protein</fullName>
    </submittedName>
</protein>
<keyword evidence="1" id="KW-0175">Coiled coil</keyword>
<evidence type="ECO:0000259" key="4">
    <source>
        <dbReference type="Pfam" id="PF13600"/>
    </source>
</evidence>
<feature type="domain" description="DUF4140" evidence="4">
    <location>
        <begin position="35"/>
        <end position="130"/>
    </location>
</feature>
<name>A0ABU3PBE1_9BURK</name>
<evidence type="ECO:0000313" key="5">
    <source>
        <dbReference type="EMBL" id="MDT8999555.1"/>
    </source>
</evidence>